<reference evidence="9 10" key="1">
    <citation type="submission" date="2014-12" db="EMBL/GenBank/DDBJ databases">
        <title>Frankia sp. BMG5.1 draft genome.</title>
        <authorList>
            <person name="Gtari M."/>
            <person name="Ghodhbane-Gtari F."/>
            <person name="Nouioui I."/>
            <person name="Ktari A."/>
            <person name="Hezbri K."/>
            <person name="Mimouni W."/>
            <person name="Sbissi I."/>
            <person name="Ayari A."/>
            <person name="Yamanaka T."/>
            <person name="Normand P."/>
            <person name="Tisa L.S."/>
            <person name="Boudabous A."/>
        </authorList>
    </citation>
    <scope>NUCLEOTIDE SEQUENCE [LARGE SCALE GENOMIC DNA]</scope>
    <source>
        <strain evidence="9 10">BMG5.1</strain>
    </source>
</reference>
<dbReference type="Gene3D" id="1.10.3720.10">
    <property type="entry name" value="MetI-like"/>
    <property type="match status" value="1"/>
</dbReference>
<dbReference type="EMBL" id="JWIO01000013">
    <property type="protein sequence ID" value="KLL11667.1"/>
    <property type="molecule type" value="Genomic_DNA"/>
</dbReference>
<evidence type="ECO:0000313" key="10">
    <source>
        <dbReference type="Proteomes" id="UP000035425"/>
    </source>
</evidence>
<dbReference type="InterPro" id="IPR050366">
    <property type="entry name" value="BP-dependent_transpt_permease"/>
</dbReference>
<dbReference type="RefSeq" id="WP_047222764.1">
    <property type="nucleotide sequence ID" value="NZ_JWIO01000013.1"/>
</dbReference>
<keyword evidence="6 7" id="KW-0472">Membrane</keyword>
<dbReference type="CDD" id="cd06261">
    <property type="entry name" value="TM_PBP2"/>
    <property type="match status" value="1"/>
</dbReference>
<feature type="transmembrane region" description="Helical" evidence="7">
    <location>
        <begin position="125"/>
        <end position="146"/>
    </location>
</feature>
<evidence type="ECO:0000256" key="1">
    <source>
        <dbReference type="ARBA" id="ARBA00004651"/>
    </source>
</evidence>
<evidence type="ECO:0000256" key="6">
    <source>
        <dbReference type="ARBA" id="ARBA00023136"/>
    </source>
</evidence>
<feature type="transmembrane region" description="Helical" evidence="7">
    <location>
        <begin position="24"/>
        <end position="46"/>
    </location>
</feature>
<dbReference type="Proteomes" id="UP000035425">
    <property type="component" value="Unassembled WGS sequence"/>
</dbReference>
<evidence type="ECO:0000256" key="5">
    <source>
        <dbReference type="ARBA" id="ARBA00022989"/>
    </source>
</evidence>
<dbReference type="Pfam" id="PF00528">
    <property type="entry name" value="BPD_transp_1"/>
    <property type="match status" value="1"/>
</dbReference>
<dbReference type="PANTHER" id="PTHR43386">
    <property type="entry name" value="OLIGOPEPTIDE TRANSPORT SYSTEM PERMEASE PROTEIN APPC"/>
    <property type="match status" value="1"/>
</dbReference>
<keyword evidence="3" id="KW-1003">Cell membrane</keyword>
<name>A0ABR5F4Q1_9ACTN</name>
<protein>
    <submittedName>
        <fullName evidence="9">Peptide ABC transporter permease</fullName>
    </submittedName>
</protein>
<evidence type="ECO:0000259" key="8">
    <source>
        <dbReference type="PROSITE" id="PS50928"/>
    </source>
</evidence>
<evidence type="ECO:0000256" key="4">
    <source>
        <dbReference type="ARBA" id="ARBA00022692"/>
    </source>
</evidence>
<dbReference type="PANTHER" id="PTHR43386:SF25">
    <property type="entry name" value="PEPTIDE ABC TRANSPORTER PERMEASE PROTEIN"/>
    <property type="match status" value="1"/>
</dbReference>
<feature type="transmembrane region" description="Helical" evidence="7">
    <location>
        <begin position="207"/>
        <end position="233"/>
    </location>
</feature>
<evidence type="ECO:0000256" key="2">
    <source>
        <dbReference type="ARBA" id="ARBA00022448"/>
    </source>
</evidence>
<feature type="transmembrane region" description="Helical" evidence="7">
    <location>
        <begin position="88"/>
        <end position="113"/>
    </location>
</feature>
<evidence type="ECO:0000313" key="9">
    <source>
        <dbReference type="EMBL" id="KLL11667.1"/>
    </source>
</evidence>
<dbReference type="InterPro" id="IPR035906">
    <property type="entry name" value="MetI-like_sf"/>
</dbReference>
<keyword evidence="5 7" id="KW-1133">Transmembrane helix</keyword>
<evidence type="ECO:0000256" key="7">
    <source>
        <dbReference type="RuleBase" id="RU363032"/>
    </source>
</evidence>
<comment type="subcellular location">
    <subcellularLocation>
        <location evidence="1 7">Cell membrane</location>
        <topology evidence="1 7">Multi-pass membrane protein</topology>
    </subcellularLocation>
</comment>
<dbReference type="InterPro" id="IPR000515">
    <property type="entry name" value="MetI-like"/>
</dbReference>
<keyword evidence="2 7" id="KW-0813">Transport</keyword>
<comment type="caution">
    <text evidence="9">The sequence shown here is derived from an EMBL/GenBank/DDBJ whole genome shotgun (WGS) entry which is preliminary data.</text>
</comment>
<accession>A0ABR5F4Q1</accession>
<dbReference type="SUPFAM" id="SSF161098">
    <property type="entry name" value="MetI-like"/>
    <property type="match status" value="1"/>
</dbReference>
<comment type="similarity">
    <text evidence="7">Belongs to the binding-protein-dependent transport system permease family.</text>
</comment>
<feature type="transmembrane region" description="Helical" evidence="7">
    <location>
        <begin position="152"/>
        <end position="168"/>
    </location>
</feature>
<feature type="transmembrane region" description="Helical" evidence="7">
    <location>
        <begin position="253"/>
        <end position="274"/>
    </location>
</feature>
<sequence length="284" mass="29316">MSVELELERVATAPPALVGRRQRAVLLAGTVLLVVFAAVMLFPSLLTAGAPDVTDTARTFRSPSLTHPFGTDQLGRDVYTRVVHGARISLLTGIGAVIIGVGGGILLGLVSAAAGRVVDGVLMRFVDVLLAFPELLLALLVVAIIGRGSANVALAIGLAAVPHFARLVRGQAFAVIRSEYVEAARGLGVPPWRYLTRHVLPNVAGPLVVLASIGTGSAITAAAGLSILGLGPAAPSPEWGAMLADGQEYLGTAWWIAVFPGLAVVAVVLTLTLLGRNIQARAIR</sequence>
<keyword evidence="10" id="KW-1185">Reference proteome</keyword>
<gene>
    <name evidence="9" type="ORF">FrCorBMG51_09905</name>
</gene>
<keyword evidence="4 7" id="KW-0812">Transmembrane</keyword>
<evidence type="ECO:0000256" key="3">
    <source>
        <dbReference type="ARBA" id="ARBA00022475"/>
    </source>
</evidence>
<dbReference type="PROSITE" id="PS50928">
    <property type="entry name" value="ABC_TM1"/>
    <property type="match status" value="1"/>
</dbReference>
<organism evidence="9 10">
    <name type="scientific">Protofrankia coriariae</name>
    <dbReference type="NCBI Taxonomy" id="1562887"/>
    <lineage>
        <taxon>Bacteria</taxon>
        <taxon>Bacillati</taxon>
        <taxon>Actinomycetota</taxon>
        <taxon>Actinomycetes</taxon>
        <taxon>Frankiales</taxon>
        <taxon>Frankiaceae</taxon>
        <taxon>Protofrankia</taxon>
    </lineage>
</organism>
<feature type="domain" description="ABC transmembrane type-1" evidence="8">
    <location>
        <begin position="86"/>
        <end position="275"/>
    </location>
</feature>
<proteinExistence type="inferred from homology"/>